<dbReference type="AlphaFoldDB" id="A0DL81"/>
<accession>A0DL81</accession>
<evidence type="ECO:0008006" key="4">
    <source>
        <dbReference type="Google" id="ProtNLM"/>
    </source>
</evidence>
<feature type="transmembrane region" description="Helical" evidence="1">
    <location>
        <begin position="114"/>
        <end position="132"/>
    </location>
</feature>
<proteinExistence type="predicted"/>
<dbReference type="KEGG" id="ptm:GSPATT00018115001"/>
<feature type="transmembrane region" description="Helical" evidence="1">
    <location>
        <begin position="144"/>
        <end position="166"/>
    </location>
</feature>
<feature type="transmembrane region" description="Helical" evidence="1">
    <location>
        <begin position="75"/>
        <end position="94"/>
    </location>
</feature>
<evidence type="ECO:0000256" key="1">
    <source>
        <dbReference type="SAM" id="Phobius"/>
    </source>
</evidence>
<dbReference type="GeneID" id="5036980"/>
<dbReference type="OrthoDB" id="10310182at2759"/>
<keyword evidence="1" id="KW-1133">Transmembrane helix</keyword>
<name>A0DL81_PARTE</name>
<reference evidence="2 3" key="1">
    <citation type="journal article" date="2006" name="Nature">
        <title>Global trends of whole-genome duplications revealed by the ciliate Paramecium tetraurelia.</title>
        <authorList>
            <consortium name="Genoscope"/>
            <person name="Aury J.-M."/>
            <person name="Jaillon O."/>
            <person name="Duret L."/>
            <person name="Noel B."/>
            <person name="Jubin C."/>
            <person name="Porcel B.M."/>
            <person name="Segurens B."/>
            <person name="Daubin V."/>
            <person name="Anthouard V."/>
            <person name="Aiach N."/>
            <person name="Arnaiz O."/>
            <person name="Billaut A."/>
            <person name="Beisson J."/>
            <person name="Blanc I."/>
            <person name="Bouhouche K."/>
            <person name="Camara F."/>
            <person name="Duharcourt S."/>
            <person name="Guigo R."/>
            <person name="Gogendeau D."/>
            <person name="Katinka M."/>
            <person name="Keller A.-M."/>
            <person name="Kissmehl R."/>
            <person name="Klotz C."/>
            <person name="Koll F."/>
            <person name="Le Moue A."/>
            <person name="Lepere C."/>
            <person name="Malinsky S."/>
            <person name="Nowacki M."/>
            <person name="Nowak J.K."/>
            <person name="Plattner H."/>
            <person name="Poulain J."/>
            <person name="Ruiz F."/>
            <person name="Serrano V."/>
            <person name="Zagulski M."/>
            <person name="Dessen P."/>
            <person name="Betermier M."/>
            <person name="Weissenbach J."/>
            <person name="Scarpelli C."/>
            <person name="Schachter V."/>
            <person name="Sperling L."/>
            <person name="Meyer E."/>
            <person name="Cohen J."/>
            <person name="Wincker P."/>
        </authorList>
    </citation>
    <scope>NUCLEOTIDE SEQUENCE [LARGE SCALE GENOMIC DNA]</scope>
    <source>
        <strain evidence="2 3">Stock d4-2</strain>
    </source>
</reference>
<dbReference type="OMA" id="NAMERCF"/>
<dbReference type="RefSeq" id="XP_001451195.1">
    <property type="nucleotide sequence ID" value="XM_001451158.1"/>
</dbReference>
<keyword evidence="1" id="KW-0472">Membrane</keyword>
<gene>
    <name evidence="2" type="ORF">GSPATT00018115001</name>
</gene>
<protein>
    <recommendedName>
        <fullName evidence="4">Transmembrane protein</fullName>
    </recommendedName>
</protein>
<dbReference type="Proteomes" id="UP000000600">
    <property type="component" value="Unassembled WGS sequence"/>
</dbReference>
<evidence type="ECO:0000313" key="3">
    <source>
        <dbReference type="Proteomes" id="UP000000600"/>
    </source>
</evidence>
<sequence length="191" mass="22819">MNPISKQIKNILRTEIILVIVLITINITLYFLNIAENNENTCQLSFNAMERCFDFDNQLLYKQRMPNTQCDSCTVLLWLMPSNIIMLFMMTLILINKTRYYIKNYMNKLHLVEIIYFGLQFVYNLFVLFYIFQMPINDNYKTKLAPLILLFIESLINCFICILIKIDQIYTINYLRETNKKESQMSTQLLL</sequence>
<evidence type="ECO:0000313" key="2">
    <source>
        <dbReference type="EMBL" id="CAK83798.1"/>
    </source>
</evidence>
<feature type="transmembrane region" description="Helical" evidence="1">
    <location>
        <begin position="12"/>
        <end position="32"/>
    </location>
</feature>
<organism evidence="2 3">
    <name type="scientific">Paramecium tetraurelia</name>
    <dbReference type="NCBI Taxonomy" id="5888"/>
    <lineage>
        <taxon>Eukaryota</taxon>
        <taxon>Sar</taxon>
        <taxon>Alveolata</taxon>
        <taxon>Ciliophora</taxon>
        <taxon>Intramacronucleata</taxon>
        <taxon>Oligohymenophorea</taxon>
        <taxon>Peniculida</taxon>
        <taxon>Parameciidae</taxon>
        <taxon>Paramecium</taxon>
    </lineage>
</organism>
<keyword evidence="1" id="KW-0812">Transmembrane</keyword>
<dbReference type="EMBL" id="CT868485">
    <property type="protein sequence ID" value="CAK83798.1"/>
    <property type="molecule type" value="Genomic_DNA"/>
</dbReference>
<dbReference type="HOGENOM" id="CLU_1424029_0_0_1"/>
<dbReference type="InParanoid" id="A0DL81"/>
<keyword evidence="3" id="KW-1185">Reference proteome</keyword>